<reference evidence="8" key="3">
    <citation type="submission" date="2025-09" db="UniProtKB">
        <authorList>
            <consortium name="Ensembl"/>
        </authorList>
    </citation>
    <scope>IDENTIFICATION</scope>
</reference>
<evidence type="ECO:0000313" key="8">
    <source>
        <dbReference type="Ensembl" id="ENSFALP00000027363.1"/>
    </source>
</evidence>
<dbReference type="SMART" id="SM00184">
    <property type="entry name" value="RING"/>
    <property type="match status" value="1"/>
</dbReference>
<dbReference type="Ensembl" id="ENSFALT00000043098.1">
    <property type="protein sequence ID" value="ENSFALP00000027363.1"/>
    <property type="gene ID" value="ENSFALG00000027594.1"/>
</dbReference>
<evidence type="ECO:0000256" key="5">
    <source>
        <dbReference type="PROSITE-ProRule" id="PRU00175"/>
    </source>
</evidence>
<evidence type="ECO:0000256" key="4">
    <source>
        <dbReference type="ARBA" id="ARBA00022833"/>
    </source>
</evidence>
<feature type="region of interest" description="Disordered" evidence="6">
    <location>
        <begin position="117"/>
        <end position="168"/>
    </location>
</feature>
<dbReference type="PANTHER" id="PTHR24103">
    <property type="entry name" value="E3 UBIQUITIN-PROTEIN LIGASE TRIM"/>
    <property type="match status" value="1"/>
</dbReference>
<dbReference type="GeneTree" id="ENSGT00960000190852"/>
<keyword evidence="4" id="KW-0862">Zinc</keyword>
<reference evidence="8" key="2">
    <citation type="submission" date="2025-08" db="UniProtKB">
        <authorList>
            <consortium name="Ensembl"/>
        </authorList>
    </citation>
    <scope>IDENTIFICATION</scope>
</reference>
<dbReference type="InterPro" id="IPR018957">
    <property type="entry name" value="Znf_C3HC4_RING-type"/>
</dbReference>
<keyword evidence="3 5" id="KW-0863">Zinc-finger</keyword>
<dbReference type="InterPro" id="IPR013083">
    <property type="entry name" value="Znf_RING/FYVE/PHD"/>
</dbReference>
<accession>A0A803VXA7</accession>
<evidence type="ECO:0000256" key="1">
    <source>
        <dbReference type="ARBA" id="ARBA00008518"/>
    </source>
</evidence>
<reference evidence="8 9" key="1">
    <citation type="journal article" date="2012" name="Nature">
        <title>The genomic landscape of species divergence in Ficedula flycatchers.</title>
        <authorList>
            <person name="Ellegren H."/>
            <person name="Smeds L."/>
            <person name="Burri R."/>
            <person name="Olason P.I."/>
            <person name="Backstrom N."/>
            <person name="Kawakami T."/>
            <person name="Kunstner A."/>
            <person name="Makinen H."/>
            <person name="Nadachowska-Brzyska K."/>
            <person name="Qvarnstrom A."/>
            <person name="Uebbing S."/>
            <person name="Wolf J.B."/>
        </authorList>
    </citation>
    <scope>NUCLEOTIDE SEQUENCE [LARGE SCALE GENOMIC DNA]</scope>
</reference>
<feature type="domain" description="RING-type" evidence="7">
    <location>
        <begin position="24"/>
        <end position="65"/>
    </location>
</feature>
<sequence length="168" mass="18278">WFSNSIKQPNPALEQLQRVLELQCSCCLQPFTEPVRITGCGHSFCQGCILSYCSSRPRALCPLCRRPFEPRHLRPNRELAALLSLIPRELQDRWDPQQEPEPCGAAACNDLSVAERAPAEKVRPGAAGAPSPTPASFSPDISGLLRDSPNCPGTPPGDIPQLSRNIPG</sequence>
<dbReference type="SUPFAM" id="SSF57850">
    <property type="entry name" value="RING/U-box"/>
    <property type="match status" value="1"/>
</dbReference>
<evidence type="ECO:0000256" key="2">
    <source>
        <dbReference type="ARBA" id="ARBA00022723"/>
    </source>
</evidence>
<dbReference type="PROSITE" id="PS50089">
    <property type="entry name" value="ZF_RING_2"/>
    <property type="match status" value="1"/>
</dbReference>
<dbReference type="GO" id="GO:0008270">
    <property type="term" value="F:zinc ion binding"/>
    <property type="evidence" value="ECO:0007669"/>
    <property type="project" value="UniProtKB-KW"/>
</dbReference>
<dbReference type="InterPro" id="IPR050143">
    <property type="entry name" value="TRIM/RBCC"/>
</dbReference>
<dbReference type="Pfam" id="PF00097">
    <property type="entry name" value="zf-C3HC4"/>
    <property type="match status" value="1"/>
</dbReference>
<evidence type="ECO:0000256" key="3">
    <source>
        <dbReference type="ARBA" id="ARBA00022771"/>
    </source>
</evidence>
<dbReference type="Gene3D" id="3.30.40.10">
    <property type="entry name" value="Zinc/RING finger domain, C3HC4 (zinc finger)"/>
    <property type="match status" value="1"/>
</dbReference>
<dbReference type="PROSITE" id="PS00518">
    <property type="entry name" value="ZF_RING_1"/>
    <property type="match status" value="1"/>
</dbReference>
<dbReference type="InterPro" id="IPR017907">
    <property type="entry name" value="Znf_RING_CS"/>
</dbReference>
<evidence type="ECO:0000256" key="6">
    <source>
        <dbReference type="SAM" id="MobiDB-lite"/>
    </source>
</evidence>
<evidence type="ECO:0000259" key="7">
    <source>
        <dbReference type="PROSITE" id="PS50089"/>
    </source>
</evidence>
<keyword evidence="2" id="KW-0479">Metal-binding</keyword>
<proteinExistence type="inferred from homology"/>
<keyword evidence="9" id="KW-1185">Reference proteome</keyword>
<comment type="similarity">
    <text evidence="1">Belongs to the TRIM/RBCC family.</text>
</comment>
<evidence type="ECO:0000313" key="9">
    <source>
        <dbReference type="Proteomes" id="UP000016665"/>
    </source>
</evidence>
<organism evidence="8 9">
    <name type="scientific">Ficedula albicollis</name>
    <name type="common">Collared flycatcher</name>
    <name type="synonym">Muscicapa albicollis</name>
    <dbReference type="NCBI Taxonomy" id="59894"/>
    <lineage>
        <taxon>Eukaryota</taxon>
        <taxon>Metazoa</taxon>
        <taxon>Chordata</taxon>
        <taxon>Craniata</taxon>
        <taxon>Vertebrata</taxon>
        <taxon>Euteleostomi</taxon>
        <taxon>Archelosauria</taxon>
        <taxon>Archosauria</taxon>
        <taxon>Dinosauria</taxon>
        <taxon>Saurischia</taxon>
        <taxon>Theropoda</taxon>
        <taxon>Coelurosauria</taxon>
        <taxon>Aves</taxon>
        <taxon>Neognathae</taxon>
        <taxon>Neoaves</taxon>
        <taxon>Telluraves</taxon>
        <taxon>Australaves</taxon>
        <taxon>Passeriformes</taxon>
        <taxon>Muscicapidae</taxon>
        <taxon>Ficedula</taxon>
    </lineage>
</organism>
<protein>
    <recommendedName>
        <fullName evidence="7">RING-type domain-containing protein</fullName>
    </recommendedName>
</protein>
<feature type="compositionally biased region" description="Low complexity" evidence="6">
    <location>
        <begin position="124"/>
        <end position="139"/>
    </location>
</feature>
<dbReference type="AlphaFoldDB" id="A0A803VXA7"/>
<dbReference type="InterPro" id="IPR001841">
    <property type="entry name" value="Znf_RING"/>
</dbReference>
<name>A0A803VXA7_FICAL</name>
<dbReference type="Proteomes" id="UP000016665">
    <property type="component" value="Chromosome 18"/>
</dbReference>